<dbReference type="PANTHER" id="PTHR12428">
    <property type="entry name" value="OXA1"/>
    <property type="match status" value="1"/>
</dbReference>
<feature type="transmembrane region" description="Helical" evidence="18">
    <location>
        <begin position="36"/>
        <end position="58"/>
    </location>
</feature>
<dbReference type="NCBIfam" id="NF002350">
    <property type="entry name" value="PRK01315.1"/>
    <property type="match status" value="1"/>
</dbReference>
<organism evidence="20 21">
    <name type="scientific">Gleimia hominis</name>
    <dbReference type="NCBI Taxonomy" id="595468"/>
    <lineage>
        <taxon>Bacteria</taxon>
        <taxon>Bacillati</taxon>
        <taxon>Actinomycetota</taxon>
        <taxon>Actinomycetes</taxon>
        <taxon>Actinomycetales</taxon>
        <taxon>Actinomycetaceae</taxon>
        <taxon>Gleimia</taxon>
    </lineage>
</organism>
<evidence type="ECO:0000256" key="13">
    <source>
        <dbReference type="ARBA" id="ARBA00031538"/>
    </source>
</evidence>
<proteinExistence type="inferred from homology"/>
<evidence type="ECO:0000256" key="14">
    <source>
        <dbReference type="ARBA" id="ARBA00033245"/>
    </source>
</evidence>
<feature type="region of interest" description="Disordered" evidence="17">
    <location>
        <begin position="368"/>
        <end position="443"/>
    </location>
</feature>
<evidence type="ECO:0000256" key="10">
    <source>
        <dbReference type="ARBA" id="ARBA00023186"/>
    </source>
</evidence>
<evidence type="ECO:0000256" key="6">
    <source>
        <dbReference type="ARBA" id="ARBA00022692"/>
    </source>
</evidence>
<evidence type="ECO:0000256" key="16">
    <source>
        <dbReference type="RuleBase" id="RU003945"/>
    </source>
</evidence>
<evidence type="ECO:0000256" key="5">
    <source>
        <dbReference type="ARBA" id="ARBA00022475"/>
    </source>
</evidence>
<evidence type="ECO:0000256" key="12">
    <source>
        <dbReference type="ARBA" id="ARBA00026028"/>
    </source>
</evidence>
<evidence type="ECO:0000313" key="20">
    <source>
        <dbReference type="EMBL" id="MDT3766784.1"/>
    </source>
</evidence>
<dbReference type="PANTHER" id="PTHR12428:SF65">
    <property type="entry name" value="CYTOCHROME C OXIDASE ASSEMBLY PROTEIN COX18, MITOCHONDRIAL"/>
    <property type="match status" value="1"/>
</dbReference>
<name>A0ABU3I8T2_9ACTO</name>
<comment type="subcellular location">
    <subcellularLocation>
        <location evidence="1">Cell membrane</location>
        <topology evidence="1">Multi-pass membrane protein</topology>
    </subcellularLocation>
    <subcellularLocation>
        <location evidence="16">Membrane</location>
        <topology evidence="16">Multi-pass membrane protein</topology>
    </subcellularLocation>
</comment>
<feature type="compositionally biased region" description="Basic residues" evidence="17">
    <location>
        <begin position="426"/>
        <end position="443"/>
    </location>
</feature>
<keyword evidence="10" id="KW-0143">Chaperone</keyword>
<feature type="compositionally biased region" description="Basic and acidic residues" evidence="17">
    <location>
        <begin position="376"/>
        <end position="406"/>
    </location>
</feature>
<dbReference type="CDD" id="cd20070">
    <property type="entry name" value="5TM_YidC_Alb3"/>
    <property type="match status" value="1"/>
</dbReference>
<feature type="transmembrane region" description="Helical" evidence="18">
    <location>
        <begin position="176"/>
        <end position="196"/>
    </location>
</feature>
<dbReference type="InterPro" id="IPR001708">
    <property type="entry name" value="YidC/ALB3/OXA1/COX18"/>
</dbReference>
<sequence>MWFDKLLYPFKVVVAWIMVRLHDLLVFLGMDDGPGIAWILSIVGLTVLVRIILIPLFFRQIRASRNMQLVQPELKKLQEKYKGKTDQASRQRQSEEMMALYRENGTSPFSSCLPILAQMPIFFALFRVLASTSQIAAGTYAGGANIGPLNSRLASDIENSTLFGAPLSASFTTTNLFSSKVVIVVMILLMVFTQFITMRQLTMKNMPASATSSDNPMMRSQRMMMYMMPAVIGVSGFFFQVGVLIYWFTTNLWTMGQQFWTIARMPTPGSDAYNQLTVRRRKEYVEWARPEFEKYDEQYRSLSDDDSQEREQLLARTLKSIKSQARKQKVPTKFPDDVTPEVQLSAYRELAFNEWDGLPDERWAKRFKPRAATKQRRGEQPKRLTKRERDQKAAAARRRAEREAQMKKRKKAKTKLSAQELEQRRQERRKQRREAGKKKKKDK</sequence>
<comment type="function">
    <text evidence="11">Required for the insertion and/or proper folding and/or complex formation of integral membrane proteins into the membrane. Involved in integration of membrane proteins that insert both dependently and independently of the Sec translocase complex, as well as at least some lipoproteins. Aids folding of multispanning membrane proteins.</text>
</comment>
<keyword evidence="5" id="KW-1003">Cell membrane</keyword>
<dbReference type="RefSeq" id="WP_313271947.1">
    <property type="nucleotide sequence ID" value="NZ_JASXSX010000001.1"/>
</dbReference>
<evidence type="ECO:0000256" key="17">
    <source>
        <dbReference type="SAM" id="MobiDB-lite"/>
    </source>
</evidence>
<evidence type="ECO:0000259" key="19">
    <source>
        <dbReference type="Pfam" id="PF02096"/>
    </source>
</evidence>
<keyword evidence="7" id="KW-0653">Protein transport</keyword>
<keyword evidence="9 18" id="KW-0472">Membrane</keyword>
<evidence type="ECO:0000256" key="2">
    <source>
        <dbReference type="ARBA" id="ARBA00010527"/>
    </source>
</evidence>
<evidence type="ECO:0000256" key="4">
    <source>
        <dbReference type="ARBA" id="ARBA00022448"/>
    </source>
</evidence>
<dbReference type="Proteomes" id="UP001247542">
    <property type="component" value="Unassembled WGS sequence"/>
</dbReference>
<comment type="caution">
    <text evidence="20">The sequence shown here is derived from an EMBL/GenBank/DDBJ whole genome shotgun (WGS) entry which is preliminary data.</text>
</comment>
<keyword evidence="21" id="KW-1185">Reference proteome</keyword>
<comment type="subunit">
    <text evidence="12">Interacts with the Sec translocase complex via SecD. Specifically interacts with transmembrane segments of nascent integral membrane proteins during membrane integration.</text>
</comment>
<comment type="similarity">
    <text evidence="2">Belongs to the OXA1/ALB3/YidC family. Type 1 subfamily.</text>
</comment>
<feature type="domain" description="Membrane insertase YidC/Oxa/ALB C-terminal" evidence="19">
    <location>
        <begin position="38"/>
        <end position="261"/>
    </location>
</feature>
<dbReference type="InterPro" id="IPR028055">
    <property type="entry name" value="YidC/Oxa/ALB_C"/>
</dbReference>
<reference evidence="20 21" key="1">
    <citation type="submission" date="2023-06" db="EMBL/GenBank/DDBJ databases">
        <title>Draft genome sequence of Gleimia hominis type strain CCUG 57540T.</title>
        <authorList>
            <person name="Salva-Serra F."/>
            <person name="Cardew S."/>
            <person name="Jensie Markopoulos S."/>
            <person name="Ohlen M."/>
            <person name="Inganas E."/>
            <person name="Svensson-Stadler L."/>
            <person name="Moore E.R.B."/>
        </authorList>
    </citation>
    <scope>NUCLEOTIDE SEQUENCE [LARGE SCALE GENOMIC DNA]</scope>
    <source>
        <strain evidence="20 21">CCUG 57540</strain>
    </source>
</reference>
<keyword evidence="8 18" id="KW-1133">Transmembrane helix</keyword>
<evidence type="ECO:0000256" key="9">
    <source>
        <dbReference type="ARBA" id="ARBA00023136"/>
    </source>
</evidence>
<feature type="transmembrane region" description="Helical" evidence="18">
    <location>
        <begin position="226"/>
        <end position="248"/>
    </location>
</feature>
<evidence type="ECO:0000256" key="3">
    <source>
        <dbReference type="ARBA" id="ARBA00015325"/>
    </source>
</evidence>
<evidence type="ECO:0000256" key="1">
    <source>
        <dbReference type="ARBA" id="ARBA00004651"/>
    </source>
</evidence>
<evidence type="ECO:0000256" key="11">
    <source>
        <dbReference type="ARBA" id="ARBA00025034"/>
    </source>
</evidence>
<protein>
    <recommendedName>
        <fullName evidence="3">Membrane protein insertase YidC</fullName>
    </recommendedName>
    <alternativeName>
        <fullName evidence="15">Foldase YidC</fullName>
    </alternativeName>
    <alternativeName>
        <fullName evidence="14">Membrane integrase YidC</fullName>
    </alternativeName>
    <alternativeName>
        <fullName evidence="13">Membrane protein YidC</fullName>
    </alternativeName>
</protein>
<evidence type="ECO:0000313" key="21">
    <source>
        <dbReference type="Proteomes" id="UP001247542"/>
    </source>
</evidence>
<dbReference type="InterPro" id="IPR047196">
    <property type="entry name" value="YidC_ALB_C"/>
</dbReference>
<keyword evidence="6 16" id="KW-0812">Transmembrane</keyword>
<dbReference type="EMBL" id="JASXSX010000001">
    <property type="protein sequence ID" value="MDT3766784.1"/>
    <property type="molecule type" value="Genomic_DNA"/>
</dbReference>
<keyword evidence="4" id="KW-0813">Transport</keyword>
<evidence type="ECO:0000256" key="15">
    <source>
        <dbReference type="ARBA" id="ARBA00033342"/>
    </source>
</evidence>
<dbReference type="Pfam" id="PF02096">
    <property type="entry name" value="60KD_IMP"/>
    <property type="match status" value="1"/>
</dbReference>
<evidence type="ECO:0000256" key="18">
    <source>
        <dbReference type="SAM" id="Phobius"/>
    </source>
</evidence>
<evidence type="ECO:0000256" key="8">
    <source>
        <dbReference type="ARBA" id="ARBA00022989"/>
    </source>
</evidence>
<evidence type="ECO:0000256" key="7">
    <source>
        <dbReference type="ARBA" id="ARBA00022927"/>
    </source>
</evidence>
<accession>A0ABU3I8T2</accession>
<dbReference type="NCBIfam" id="TIGR03592">
    <property type="entry name" value="yidC_oxa1_cterm"/>
    <property type="match status" value="1"/>
</dbReference>
<gene>
    <name evidence="20" type="primary">yidC</name>
    <name evidence="20" type="ORF">QS713_01720</name>
</gene>